<organism evidence="1 2">
    <name type="scientific">Halorubrum glutamatedens</name>
    <dbReference type="NCBI Taxonomy" id="2707018"/>
    <lineage>
        <taxon>Archaea</taxon>
        <taxon>Methanobacteriati</taxon>
        <taxon>Methanobacteriota</taxon>
        <taxon>Stenosarchaea group</taxon>
        <taxon>Halobacteria</taxon>
        <taxon>Halobacteriales</taxon>
        <taxon>Haloferacaceae</taxon>
        <taxon>Halorubrum</taxon>
    </lineage>
</organism>
<dbReference type="RefSeq" id="WP_122106036.1">
    <property type="nucleotide sequence ID" value="NZ_JBHSKV010000014.1"/>
</dbReference>
<keyword evidence="2" id="KW-1185">Reference proteome</keyword>
<evidence type="ECO:0000313" key="2">
    <source>
        <dbReference type="Proteomes" id="UP001596145"/>
    </source>
</evidence>
<protein>
    <recommendedName>
        <fullName evidence="3">Halobacterial output domain-containing protein</fullName>
    </recommendedName>
</protein>
<reference evidence="1 2" key="1">
    <citation type="journal article" date="2019" name="Int. J. Syst. Evol. Microbiol.">
        <title>The Global Catalogue of Microorganisms (GCM) 10K type strain sequencing project: providing services to taxonomists for standard genome sequencing and annotation.</title>
        <authorList>
            <consortium name="The Broad Institute Genomics Platform"/>
            <consortium name="The Broad Institute Genome Sequencing Center for Infectious Disease"/>
            <person name="Wu L."/>
            <person name="Ma J."/>
        </authorList>
    </citation>
    <scope>NUCLEOTIDE SEQUENCE [LARGE SCALE GENOMIC DNA]</scope>
    <source>
        <strain evidence="1 2">CGMCC 1.16026</strain>
    </source>
</reference>
<dbReference type="Proteomes" id="UP001596145">
    <property type="component" value="Unassembled WGS sequence"/>
</dbReference>
<comment type="caution">
    <text evidence="1">The sequence shown here is derived from an EMBL/GenBank/DDBJ whole genome shotgun (WGS) entry which is preliminary data.</text>
</comment>
<name>A0ABD5QSN9_9EURY</name>
<evidence type="ECO:0008006" key="3">
    <source>
        <dbReference type="Google" id="ProtNLM"/>
    </source>
</evidence>
<dbReference type="AlphaFoldDB" id="A0ABD5QSN9"/>
<gene>
    <name evidence="1" type="ORF">ACFPJA_10935</name>
</gene>
<sequence length="97" mass="11191">MVPTPVLNEDDLDLLISHPRSGESISEEIINAFRTANIDVSEKSTRLFDWINSDVLESIRWDSISPVYLSKRIWGQRVVITGEEIRIYEPMNLQESD</sequence>
<dbReference type="EMBL" id="JBHSKV010000014">
    <property type="protein sequence ID" value="MFC5135229.1"/>
    <property type="molecule type" value="Genomic_DNA"/>
</dbReference>
<proteinExistence type="predicted"/>
<accession>A0ABD5QSN9</accession>
<evidence type="ECO:0000313" key="1">
    <source>
        <dbReference type="EMBL" id="MFC5135229.1"/>
    </source>
</evidence>